<dbReference type="EMBL" id="FUXU01000162">
    <property type="protein sequence ID" value="SKA72631.1"/>
    <property type="molecule type" value="Genomic_DNA"/>
</dbReference>
<protein>
    <recommendedName>
        <fullName evidence="3">EF-hand domain-containing protein</fullName>
    </recommendedName>
</protein>
<dbReference type="Proteomes" id="UP000190162">
    <property type="component" value="Unassembled WGS sequence"/>
</dbReference>
<dbReference type="AlphaFoldDB" id="A0A1T4W7E9"/>
<name>A0A1T4W7E9_9GAMM</name>
<sequence>WPSIRYPPGRNETILDHYGFFATTPVKGPLRNDFAQFDLNKDGYLTESEMPKGPPPL</sequence>
<reference evidence="2" key="1">
    <citation type="submission" date="2017-02" db="EMBL/GenBank/DDBJ databases">
        <authorList>
            <person name="Varghese N."/>
            <person name="Submissions S."/>
        </authorList>
    </citation>
    <scope>NUCLEOTIDE SEQUENCE [LARGE SCALE GENOMIC DNA]</scope>
    <source>
        <strain evidence="2">DSM 22720</strain>
    </source>
</reference>
<evidence type="ECO:0008006" key="3">
    <source>
        <dbReference type="Google" id="ProtNLM"/>
    </source>
</evidence>
<dbReference type="PROSITE" id="PS00018">
    <property type="entry name" value="EF_HAND_1"/>
    <property type="match status" value="1"/>
</dbReference>
<evidence type="ECO:0000313" key="2">
    <source>
        <dbReference type="Proteomes" id="UP000190162"/>
    </source>
</evidence>
<dbReference type="InterPro" id="IPR018247">
    <property type="entry name" value="EF_Hand_1_Ca_BS"/>
</dbReference>
<feature type="non-terminal residue" evidence="1">
    <location>
        <position position="1"/>
    </location>
</feature>
<accession>A0A1T4W7E9</accession>
<evidence type="ECO:0000313" key="1">
    <source>
        <dbReference type="EMBL" id="SKA72631.1"/>
    </source>
</evidence>
<keyword evidence="2" id="KW-1185">Reference proteome</keyword>
<gene>
    <name evidence="1" type="ORF">SAMN02745132_04772</name>
</gene>
<proteinExistence type="predicted"/>
<organism evidence="1 2">
    <name type="scientific">Enterovibrio nigricans DSM 22720</name>
    <dbReference type="NCBI Taxonomy" id="1121868"/>
    <lineage>
        <taxon>Bacteria</taxon>
        <taxon>Pseudomonadati</taxon>
        <taxon>Pseudomonadota</taxon>
        <taxon>Gammaproteobacteria</taxon>
        <taxon>Vibrionales</taxon>
        <taxon>Vibrionaceae</taxon>
        <taxon>Enterovibrio</taxon>
    </lineage>
</organism>